<evidence type="ECO:0000313" key="3">
    <source>
        <dbReference type="Proteomes" id="UP000033385"/>
    </source>
</evidence>
<proteinExistence type="predicted"/>
<reference evidence="2 3" key="1">
    <citation type="submission" date="2015-01" db="EMBL/GenBank/DDBJ databases">
        <title>Genome Sequencing of Rickettsiales.</title>
        <authorList>
            <person name="Daugherty S.C."/>
            <person name="Su Q."/>
            <person name="Abolude K."/>
            <person name="Beier-Sexton M."/>
            <person name="Carlyon J.A."/>
            <person name="Carter R."/>
            <person name="Day N.P."/>
            <person name="Dumler S.J."/>
            <person name="Dyachenko V."/>
            <person name="Godinez A."/>
            <person name="Kurtti T.J."/>
            <person name="Lichay M."/>
            <person name="Mullins K.E."/>
            <person name="Ott S."/>
            <person name="Pappas-Brown V."/>
            <person name="Paris D.H."/>
            <person name="Patel P."/>
            <person name="Richards A.L."/>
            <person name="Sadzewicz L."/>
            <person name="Sears K."/>
            <person name="Seidman D."/>
            <person name="Sengamalay N."/>
            <person name="Stenos J."/>
            <person name="Tallon L.J."/>
            <person name="Vincent G."/>
            <person name="Fraser C.M."/>
            <person name="Munderloh U."/>
            <person name="Dunning-Hotopp J.C."/>
        </authorList>
    </citation>
    <scope>NUCLEOTIDE SEQUENCE [LARGE SCALE GENOMIC DNA]</scope>
    <source>
        <strain evidence="2 3">ApNP</strain>
    </source>
</reference>
<keyword evidence="1" id="KW-0472">Membrane</keyword>
<accession>A0A0F3NH33</accession>
<organism evidence="2 3">
    <name type="scientific">Anaplasma phagocytophilum str. ApNP</name>
    <dbReference type="NCBI Taxonomy" id="1359153"/>
    <lineage>
        <taxon>Bacteria</taxon>
        <taxon>Pseudomonadati</taxon>
        <taxon>Pseudomonadota</taxon>
        <taxon>Alphaproteobacteria</taxon>
        <taxon>Rickettsiales</taxon>
        <taxon>Anaplasmataceae</taxon>
        <taxon>Anaplasma</taxon>
        <taxon>phagocytophilum group</taxon>
    </lineage>
</organism>
<feature type="transmembrane region" description="Helical" evidence="1">
    <location>
        <begin position="21"/>
        <end position="42"/>
    </location>
</feature>
<dbReference type="AlphaFoldDB" id="A0A0F3NH33"/>
<evidence type="ECO:0000313" key="2">
    <source>
        <dbReference type="EMBL" id="KJV67066.1"/>
    </source>
</evidence>
<sequence>MGVIHLFPVNRRKNTFQPKQVYDVVAMGFIVSRVALGSYGVAGLKYII</sequence>
<keyword evidence="1" id="KW-0812">Transmembrane</keyword>
<dbReference type="Proteomes" id="UP000033385">
    <property type="component" value="Unassembled WGS sequence"/>
</dbReference>
<evidence type="ECO:0000256" key="1">
    <source>
        <dbReference type="SAM" id="Phobius"/>
    </source>
</evidence>
<gene>
    <name evidence="2" type="ORF">APHNP_0541</name>
</gene>
<dbReference type="PATRIC" id="fig|1359153.3.peg.554"/>
<dbReference type="EMBL" id="LANW01000001">
    <property type="protein sequence ID" value="KJV67066.1"/>
    <property type="molecule type" value="Genomic_DNA"/>
</dbReference>
<protein>
    <submittedName>
        <fullName evidence="2">Uncharacterized protein</fullName>
    </submittedName>
</protein>
<keyword evidence="1" id="KW-1133">Transmembrane helix</keyword>
<comment type="caution">
    <text evidence="2">The sequence shown here is derived from an EMBL/GenBank/DDBJ whole genome shotgun (WGS) entry which is preliminary data.</text>
</comment>
<name>A0A0F3NH33_ANAPH</name>